<dbReference type="KEGG" id="lak:106154575"/>
<sequence>MTTQGMILTTATHSAFISPPKTIPNISINPTSSSPSTSTTYNQTDTFQDITVSLEPGTLPDWAFIFVVIGILLTVGLLLLIYYKRFRKRPPTTESSLSYETKEETIPAPDEVILSSPPAALTFPEFFHNPPLSHVPLRLDKNQRLLKPISFSTFHSSELKTQLTTNSKKRISSKRPPVLGVAGKTGLLQPLTIHPQNLPETSKRQSLLPPLTTSLRTVPETTTSNRPGISTLLTVLPKSGSSDV</sequence>
<evidence type="ECO:0000313" key="3">
    <source>
        <dbReference type="Proteomes" id="UP000085678"/>
    </source>
</evidence>
<accession>A0A1S3HG13</accession>
<name>A0A1S3HG13_LINAN</name>
<evidence type="ECO:0000313" key="4">
    <source>
        <dbReference type="RefSeq" id="XP_013384421.1"/>
    </source>
</evidence>
<proteinExistence type="predicted"/>
<feature type="region of interest" description="Disordered" evidence="1">
    <location>
        <begin position="196"/>
        <end position="244"/>
    </location>
</feature>
<protein>
    <submittedName>
        <fullName evidence="4">Uncharacterized protein LOC106154575</fullName>
    </submittedName>
</protein>
<feature type="compositionally biased region" description="Polar residues" evidence="1">
    <location>
        <begin position="219"/>
        <end position="244"/>
    </location>
</feature>
<reference evidence="4" key="1">
    <citation type="submission" date="2025-08" db="UniProtKB">
        <authorList>
            <consortium name="RefSeq"/>
        </authorList>
    </citation>
    <scope>IDENTIFICATION</scope>
    <source>
        <tissue evidence="4">Gonads</tissue>
    </source>
</reference>
<keyword evidence="2" id="KW-1133">Transmembrane helix</keyword>
<dbReference type="GeneID" id="106154575"/>
<evidence type="ECO:0000256" key="1">
    <source>
        <dbReference type="SAM" id="MobiDB-lite"/>
    </source>
</evidence>
<evidence type="ECO:0000256" key="2">
    <source>
        <dbReference type="SAM" id="Phobius"/>
    </source>
</evidence>
<keyword evidence="2" id="KW-0472">Membrane</keyword>
<keyword evidence="2" id="KW-0812">Transmembrane</keyword>
<organism evidence="3 4">
    <name type="scientific">Lingula anatina</name>
    <name type="common">Brachiopod</name>
    <name type="synonym">Lingula unguis</name>
    <dbReference type="NCBI Taxonomy" id="7574"/>
    <lineage>
        <taxon>Eukaryota</taxon>
        <taxon>Metazoa</taxon>
        <taxon>Spiralia</taxon>
        <taxon>Lophotrochozoa</taxon>
        <taxon>Brachiopoda</taxon>
        <taxon>Linguliformea</taxon>
        <taxon>Lingulata</taxon>
        <taxon>Lingulida</taxon>
        <taxon>Linguloidea</taxon>
        <taxon>Lingulidae</taxon>
        <taxon>Lingula</taxon>
    </lineage>
</organism>
<keyword evidence="3" id="KW-1185">Reference proteome</keyword>
<feature type="compositionally biased region" description="Low complexity" evidence="1">
    <location>
        <begin position="206"/>
        <end position="215"/>
    </location>
</feature>
<gene>
    <name evidence="4" type="primary">LOC106154575</name>
</gene>
<dbReference type="InParanoid" id="A0A1S3HG13"/>
<feature type="transmembrane region" description="Helical" evidence="2">
    <location>
        <begin position="62"/>
        <end position="83"/>
    </location>
</feature>
<dbReference type="RefSeq" id="XP_013384421.1">
    <property type="nucleotide sequence ID" value="XM_013528967.1"/>
</dbReference>
<dbReference type="AlphaFoldDB" id="A0A1S3HG13"/>
<dbReference type="Proteomes" id="UP000085678">
    <property type="component" value="Unplaced"/>
</dbReference>